<proteinExistence type="predicted"/>
<dbReference type="GO" id="GO:0016020">
    <property type="term" value="C:membrane"/>
    <property type="evidence" value="ECO:0007669"/>
    <property type="project" value="UniProtKB-SubCell"/>
</dbReference>
<feature type="transmembrane region" description="Helical" evidence="6">
    <location>
        <begin position="177"/>
        <end position="198"/>
    </location>
</feature>
<evidence type="ECO:0000313" key="12">
    <source>
        <dbReference type="Proteomes" id="UP000225433"/>
    </source>
</evidence>
<dbReference type="GO" id="GO:0022857">
    <property type="term" value="F:transmembrane transporter activity"/>
    <property type="evidence" value="ECO:0007669"/>
    <property type="project" value="InterPro"/>
</dbReference>
<feature type="transmembrane region" description="Helical" evidence="6">
    <location>
        <begin position="88"/>
        <end position="106"/>
    </location>
</feature>
<dbReference type="SUPFAM" id="SSF103473">
    <property type="entry name" value="MFS general substrate transporter"/>
    <property type="match status" value="1"/>
</dbReference>
<dbReference type="InterPro" id="IPR004752">
    <property type="entry name" value="AmpG_permease/AT-1"/>
</dbReference>
<keyword evidence="3 6" id="KW-0812">Transmembrane</keyword>
<dbReference type="Gene3D" id="1.20.1250.20">
    <property type="entry name" value="MFS general substrate transporter like domains"/>
    <property type="match status" value="2"/>
</dbReference>
<dbReference type="RefSeq" id="WP_069315710.1">
    <property type="nucleotide sequence ID" value="NZ_CAWNQJ010000013.1"/>
</dbReference>
<evidence type="ECO:0000256" key="1">
    <source>
        <dbReference type="ARBA" id="ARBA00004141"/>
    </source>
</evidence>
<evidence type="ECO:0000313" key="7">
    <source>
        <dbReference type="EMBL" id="AOM39968.1"/>
    </source>
</evidence>
<evidence type="ECO:0000256" key="2">
    <source>
        <dbReference type="ARBA" id="ARBA00022448"/>
    </source>
</evidence>
<keyword evidence="5 6" id="KW-0472">Membrane</keyword>
<dbReference type="Pfam" id="PF07690">
    <property type="entry name" value="MFS_1"/>
    <property type="match status" value="1"/>
</dbReference>
<feature type="transmembrane region" description="Helical" evidence="6">
    <location>
        <begin position="52"/>
        <end position="68"/>
    </location>
</feature>
<gene>
    <name evidence="7" type="ORF">A9255_04905</name>
    <name evidence="10" type="ORF">Xhom_03757</name>
    <name evidence="9" type="ORF">Xhom_03844</name>
    <name evidence="8" type="ORF">Xhom_04651</name>
</gene>
<sequence length="421" mass="45661">MTQTHNISNSRHVSLLLLTLAGVYTIQSTIGMLTLQSMPAFLRSHGVTPDKIGLLYLLMLPWACKFLWAPIVERYRKTGSGDTHPRRLMLCGNLLITLLFCAMSLANPAEHMPLIITALFLITLCLTVVDTTTDGHAIDRLSPQHRPWSNVMQVGGGYLGAIIGSGLFLYLTSLYGWHIGAGVLTIVIFLMSLPILFIRKTQEKQEPDVSKAMISKDMAKPSLKSALRRAPVKQALVLILLCMVGTRLSLGMLSPFLIDRGVDLTQLGIIAASGGALAGLFGVLSGGIIVRKLGAIQTLLGLMLLECVVLAGIFWLAQQSETSLSLLSAIYIFITLITAAKFVALYTQMMSLAAGTQSGVDFALMQSADMSIAIICSMLGGLIVTKASYASLFALASLFTLTGLFWILRKRRDFQKESTYA</sequence>
<comment type="subcellular location">
    <subcellularLocation>
        <location evidence="1">Membrane</location>
        <topology evidence="1">Multi-pass membrane protein</topology>
    </subcellularLocation>
</comment>
<dbReference type="Proteomes" id="UP000225433">
    <property type="component" value="Unassembled WGS sequence"/>
</dbReference>
<dbReference type="InterPro" id="IPR036259">
    <property type="entry name" value="MFS_trans_sf"/>
</dbReference>
<dbReference type="EMBL" id="NJAI01000006">
    <property type="protein sequence ID" value="PHM53756.1"/>
    <property type="molecule type" value="Genomic_DNA"/>
</dbReference>
<dbReference type="EMBL" id="NJAI01000011">
    <property type="protein sequence ID" value="PHM52002.1"/>
    <property type="molecule type" value="Genomic_DNA"/>
</dbReference>
<evidence type="ECO:0000256" key="4">
    <source>
        <dbReference type="ARBA" id="ARBA00022989"/>
    </source>
</evidence>
<organism evidence="10 12">
    <name type="scientific">Xenorhabdus hominickii</name>
    <dbReference type="NCBI Taxonomy" id="351679"/>
    <lineage>
        <taxon>Bacteria</taxon>
        <taxon>Pseudomonadati</taxon>
        <taxon>Pseudomonadota</taxon>
        <taxon>Gammaproteobacteria</taxon>
        <taxon>Enterobacterales</taxon>
        <taxon>Morganellaceae</taxon>
        <taxon>Xenorhabdus</taxon>
    </lineage>
</organism>
<feature type="transmembrane region" description="Helical" evidence="6">
    <location>
        <begin position="264"/>
        <end position="284"/>
    </location>
</feature>
<feature type="transmembrane region" description="Helical" evidence="6">
    <location>
        <begin position="296"/>
        <end position="317"/>
    </location>
</feature>
<dbReference type="Proteomes" id="UP000094600">
    <property type="component" value="Chromosome"/>
</dbReference>
<dbReference type="EMBL" id="NJAI01000007">
    <property type="protein sequence ID" value="PHM52962.1"/>
    <property type="molecule type" value="Genomic_DNA"/>
</dbReference>
<feature type="transmembrane region" description="Helical" evidence="6">
    <location>
        <begin position="112"/>
        <end position="129"/>
    </location>
</feature>
<evidence type="ECO:0000313" key="10">
    <source>
        <dbReference type="EMBL" id="PHM53756.1"/>
    </source>
</evidence>
<evidence type="ECO:0000313" key="8">
    <source>
        <dbReference type="EMBL" id="PHM52002.1"/>
    </source>
</evidence>
<dbReference type="KEGG" id="xho:A9255_04905"/>
<reference evidence="7 11" key="1">
    <citation type="submission" date="2016-06" db="EMBL/GenBank/DDBJ databases">
        <title>Bacterial characters and pathogenicity of Xenorhabdus hominickii from an entomopathogenic nematode, Steinernema monticolum.</title>
        <authorList>
            <person name="Park Y."/>
            <person name="Kim Y."/>
        </authorList>
    </citation>
    <scope>NUCLEOTIDE SEQUENCE [LARGE SCALE GENOMIC DNA]</scope>
    <source>
        <strain evidence="7 11">ANU1</strain>
    </source>
</reference>
<keyword evidence="4 6" id="KW-1133">Transmembrane helix</keyword>
<keyword evidence="2" id="KW-0813">Transport</keyword>
<evidence type="ECO:0000313" key="9">
    <source>
        <dbReference type="EMBL" id="PHM52962.1"/>
    </source>
</evidence>
<reference evidence="10 12" key="2">
    <citation type="journal article" date="2017" name="Nat. Microbiol.">
        <title>Natural product diversity associated with the nematode symbionts Photorhabdus and Xenorhabdus.</title>
        <authorList>
            <person name="Tobias N.J."/>
            <person name="Wolff H."/>
            <person name="Djahanschiri B."/>
            <person name="Grundmann F."/>
            <person name="Kronenwerth M."/>
            <person name="Shi Y.M."/>
            <person name="Simonyi S."/>
            <person name="Grun P."/>
            <person name="Shapiro-Ilan D."/>
            <person name="Pidot S.J."/>
            <person name="Stinear T.P."/>
            <person name="Ebersberger I."/>
            <person name="Bode H.B."/>
        </authorList>
    </citation>
    <scope>NUCLEOTIDE SEQUENCE [LARGE SCALE GENOMIC DNA]</scope>
    <source>
        <strain evidence="10 12">DSM 17903</strain>
    </source>
</reference>
<dbReference type="PANTHER" id="PTHR12778:SF10">
    <property type="entry name" value="MAJOR FACILITATOR SUPERFAMILY DOMAIN-CONTAINING PROTEIN 3"/>
    <property type="match status" value="1"/>
</dbReference>
<keyword evidence="11" id="KW-1185">Reference proteome</keyword>
<dbReference type="EMBL" id="CP016176">
    <property type="protein sequence ID" value="AOM39968.1"/>
    <property type="molecule type" value="Genomic_DNA"/>
</dbReference>
<dbReference type="PANTHER" id="PTHR12778">
    <property type="entry name" value="SOLUTE CARRIER FAMILY 33 ACETYL-COA TRANSPORTER -RELATED"/>
    <property type="match status" value="1"/>
</dbReference>
<protein>
    <submittedName>
        <fullName evidence="10">MFS family transporter</fullName>
    </submittedName>
</protein>
<dbReference type="OrthoDB" id="9787815at2"/>
<evidence type="ECO:0000313" key="11">
    <source>
        <dbReference type="Proteomes" id="UP000094600"/>
    </source>
</evidence>
<dbReference type="STRING" id="351679.A9255_04905"/>
<dbReference type="AlphaFoldDB" id="A0A2G0Q3F0"/>
<feature type="transmembrane region" description="Helical" evidence="6">
    <location>
        <begin position="235"/>
        <end position="258"/>
    </location>
</feature>
<evidence type="ECO:0000256" key="6">
    <source>
        <dbReference type="SAM" id="Phobius"/>
    </source>
</evidence>
<feature type="transmembrane region" description="Helical" evidence="6">
    <location>
        <begin position="359"/>
        <end position="383"/>
    </location>
</feature>
<name>A0A2G0Q3F0_XENHO</name>
<feature type="transmembrane region" description="Helical" evidence="6">
    <location>
        <begin position="329"/>
        <end position="347"/>
    </location>
</feature>
<feature type="transmembrane region" description="Helical" evidence="6">
    <location>
        <begin position="150"/>
        <end position="171"/>
    </location>
</feature>
<feature type="transmembrane region" description="Helical" evidence="6">
    <location>
        <begin position="389"/>
        <end position="408"/>
    </location>
</feature>
<evidence type="ECO:0000256" key="5">
    <source>
        <dbReference type="ARBA" id="ARBA00023136"/>
    </source>
</evidence>
<dbReference type="InterPro" id="IPR011701">
    <property type="entry name" value="MFS"/>
</dbReference>
<evidence type="ECO:0000256" key="3">
    <source>
        <dbReference type="ARBA" id="ARBA00022692"/>
    </source>
</evidence>
<accession>A0A2G0Q3F0</accession>